<dbReference type="InterPro" id="IPR019775">
    <property type="entry name" value="WD40_repeat_CS"/>
</dbReference>
<organism evidence="5 6">
    <name type="scientific">Photinus pyralis</name>
    <name type="common">Common eastern firefly</name>
    <name type="synonym">Lampyris pyralis</name>
    <dbReference type="NCBI Taxonomy" id="7054"/>
    <lineage>
        <taxon>Eukaryota</taxon>
        <taxon>Metazoa</taxon>
        <taxon>Ecdysozoa</taxon>
        <taxon>Arthropoda</taxon>
        <taxon>Hexapoda</taxon>
        <taxon>Insecta</taxon>
        <taxon>Pterygota</taxon>
        <taxon>Neoptera</taxon>
        <taxon>Endopterygota</taxon>
        <taxon>Coleoptera</taxon>
        <taxon>Polyphaga</taxon>
        <taxon>Elateriformia</taxon>
        <taxon>Elateroidea</taxon>
        <taxon>Lampyridae</taxon>
        <taxon>Lampyrinae</taxon>
        <taxon>Photinus</taxon>
    </lineage>
</organism>
<dbReference type="InterPro" id="IPR052803">
    <property type="entry name" value="Cilium-Associated_Jouberin"/>
</dbReference>
<dbReference type="PROSITE" id="PS00678">
    <property type="entry name" value="WD_REPEATS_1"/>
    <property type="match status" value="1"/>
</dbReference>
<dbReference type="Gene3D" id="2.130.10.10">
    <property type="entry name" value="YVTN repeat-like/Quinoprotein amine dehydrogenase"/>
    <property type="match status" value="1"/>
</dbReference>
<feature type="repeat" description="WD" evidence="3">
    <location>
        <begin position="299"/>
        <end position="340"/>
    </location>
</feature>
<comment type="caution">
    <text evidence="5">The sequence shown here is derived from an EMBL/GenBank/DDBJ whole genome shotgun (WGS) entry which is preliminary data.</text>
</comment>
<protein>
    <submittedName>
        <fullName evidence="5">Uncharacterized protein</fullName>
    </submittedName>
</protein>
<keyword evidence="6" id="KW-1185">Reference proteome</keyword>
<dbReference type="Pfam" id="PF00400">
    <property type="entry name" value="WD40"/>
    <property type="match status" value="3"/>
</dbReference>
<keyword evidence="2" id="KW-0677">Repeat</keyword>
<dbReference type="PANTHER" id="PTHR44499">
    <property type="entry name" value="JOUBERIN"/>
    <property type="match status" value="1"/>
</dbReference>
<evidence type="ECO:0000256" key="2">
    <source>
        <dbReference type="ARBA" id="ARBA00022737"/>
    </source>
</evidence>
<dbReference type="PROSITE" id="PS50294">
    <property type="entry name" value="WD_REPEATS_REGION"/>
    <property type="match status" value="1"/>
</dbReference>
<dbReference type="Proteomes" id="UP000327044">
    <property type="component" value="Unassembled WGS sequence"/>
</dbReference>
<dbReference type="PROSITE" id="PS50082">
    <property type="entry name" value="WD_REPEATS_2"/>
    <property type="match status" value="2"/>
</dbReference>
<gene>
    <name evidence="5" type="ORF">PPYR_10856</name>
</gene>
<dbReference type="InterPro" id="IPR036322">
    <property type="entry name" value="WD40_repeat_dom_sf"/>
</dbReference>
<dbReference type="InParanoid" id="A0A5N4AHG3"/>
<evidence type="ECO:0000256" key="4">
    <source>
        <dbReference type="SAM" id="MobiDB-lite"/>
    </source>
</evidence>
<accession>A0A5N4AHG3</accession>
<dbReference type="AlphaFoldDB" id="A0A5N4AHG3"/>
<name>A0A5N4AHG3_PHOPY</name>
<sequence length="624" mass="72050">MAITVHKTDRLLLDSLVVHPLVKVHIVDMSSGNYILKSDNNRAVVFYYENKGIEYITPLLCKPYDLHNNHSVCPEWDEMLLINEDMTYILEQGVIIFFELIDFVSFSVANSQTKPEGWHKIAWGFLKPLGKNGELNINKKVRLQLYQSHKYKKCPSNVCPIFHWWKKKLVKYPSSLYVSVCEIEPPESTTRTLRSKTPIQPERGSSETLETDPDHRRNSQLSNEITTMKKQDQKLWSRLNYQTCKLPNRRIAELPSFKEGCFVMKFSHDGLHLSCAIQIDAMYFVVLYSVKALEEIYRYPAHQGMIYNINWSADDRYIVSSSADCTVGIWNFEQRSFIEMLPHPSFVYASDVDRNNTIATGCYDYTVRMWGLSSETYDLLQELEGHKGYVTSLCFASNHHSLYSADSVGIVIEWRRGEDSHHLWSFSREYKWIDLKDTIINQIVLHKRERRLLIHARDSTLRLVDLKTGCTLQWLQGETNNRFRTICSFSPCGTYIFAGGENGTVSVWNADLGDLIATYEPFNKQRVTIHCVQFHPHDNILAISHYGHNVPILIAVFDHTISGESNIGLNILQRDDEVRVDYNQVGTKTEIVRKKSNMVAAKGRRIKLESVIEKINQIMETPSS</sequence>
<evidence type="ECO:0000313" key="5">
    <source>
        <dbReference type="EMBL" id="KAB0796795.1"/>
    </source>
</evidence>
<dbReference type="SMART" id="SM00320">
    <property type="entry name" value="WD40"/>
    <property type="match status" value="5"/>
</dbReference>
<evidence type="ECO:0000313" key="6">
    <source>
        <dbReference type="Proteomes" id="UP000327044"/>
    </source>
</evidence>
<dbReference type="GO" id="GO:0036064">
    <property type="term" value="C:ciliary basal body"/>
    <property type="evidence" value="ECO:0007669"/>
    <property type="project" value="TreeGrafter"/>
</dbReference>
<reference evidence="5 6" key="1">
    <citation type="journal article" date="2018" name="Elife">
        <title>Firefly genomes illuminate parallel origins of bioluminescence in beetles.</title>
        <authorList>
            <person name="Fallon T.R."/>
            <person name="Lower S.E."/>
            <person name="Chang C.H."/>
            <person name="Bessho-Uehara M."/>
            <person name="Martin G.J."/>
            <person name="Bewick A.J."/>
            <person name="Behringer M."/>
            <person name="Debat H.J."/>
            <person name="Wong I."/>
            <person name="Day J.C."/>
            <person name="Suvorov A."/>
            <person name="Silva C.J."/>
            <person name="Stanger-Hall K.F."/>
            <person name="Hall D.W."/>
            <person name="Schmitz R.J."/>
            <person name="Nelson D.R."/>
            <person name="Lewis S.M."/>
            <person name="Shigenobu S."/>
            <person name="Bybee S.M."/>
            <person name="Larracuente A.M."/>
            <person name="Oba Y."/>
            <person name="Weng J.K."/>
        </authorList>
    </citation>
    <scope>NUCLEOTIDE SEQUENCE [LARGE SCALE GENOMIC DNA]</scope>
    <source>
        <strain evidence="5">1611_PpyrPB1</strain>
        <tissue evidence="5">Whole body</tissue>
    </source>
</reference>
<proteinExistence type="predicted"/>
<dbReference type="InterPro" id="IPR001680">
    <property type="entry name" value="WD40_rpt"/>
</dbReference>
<feature type="region of interest" description="Disordered" evidence="4">
    <location>
        <begin position="189"/>
        <end position="224"/>
    </location>
</feature>
<keyword evidence="1 3" id="KW-0853">WD repeat</keyword>
<dbReference type="EMBL" id="VVIM01000007">
    <property type="protein sequence ID" value="KAB0796795.1"/>
    <property type="molecule type" value="Genomic_DNA"/>
</dbReference>
<dbReference type="SUPFAM" id="SSF50978">
    <property type="entry name" value="WD40 repeat-like"/>
    <property type="match status" value="1"/>
</dbReference>
<feature type="compositionally biased region" description="Polar residues" evidence="4">
    <location>
        <begin position="189"/>
        <end position="198"/>
    </location>
</feature>
<feature type="repeat" description="WD" evidence="3">
    <location>
        <begin position="488"/>
        <end position="518"/>
    </location>
</feature>
<evidence type="ECO:0000256" key="1">
    <source>
        <dbReference type="ARBA" id="ARBA00022574"/>
    </source>
</evidence>
<dbReference type="GO" id="GO:0044458">
    <property type="term" value="P:motile cilium assembly"/>
    <property type="evidence" value="ECO:0007669"/>
    <property type="project" value="TreeGrafter"/>
</dbReference>
<evidence type="ECO:0000256" key="3">
    <source>
        <dbReference type="PROSITE-ProRule" id="PRU00221"/>
    </source>
</evidence>
<dbReference type="PANTHER" id="PTHR44499:SF1">
    <property type="entry name" value="JOUBERIN"/>
    <property type="match status" value="1"/>
</dbReference>
<dbReference type="InterPro" id="IPR015943">
    <property type="entry name" value="WD40/YVTN_repeat-like_dom_sf"/>
</dbReference>